<comment type="similarity">
    <text evidence="4">Belongs to the folylpolyglutamate synthase family.</text>
</comment>
<dbReference type="HOGENOM" id="CLU_015869_1_0_6"/>
<dbReference type="Proteomes" id="UP000005953">
    <property type="component" value="Unassembled WGS sequence"/>
</dbReference>
<evidence type="ECO:0000256" key="13">
    <source>
        <dbReference type="ARBA" id="ARBA00022909"/>
    </source>
</evidence>
<comment type="catalytic activity">
    <reaction evidence="20">
        <text>7,8-dihydropteroate + L-glutamate + ATP = 7,8-dihydrofolate + ADP + phosphate + H(+)</text>
        <dbReference type="Rhea" id="RHEA:23584"/>
        <dbReference type="ChEBI" id="CHEBI:15378"/>
        <dbReference type="ChEBI" id="CHEBI:17839"/>
        <dbReference type="ChEBI" id="CHEBI:29985"/>
        <dbReference type="ChEBI" id="CHEBI:30616"/>
        <dbReference type="ChEBI" id="CHEBI:43474"/>
        <dbReference type="ChEBI" id="CHEBI:57451"/>
        <dbReference type="ChEBI" id="CHEBI:456216"/>
        <dbReference type="EC" id="6.3.2.12"/>
    </reaction>
</comment>
<dbReference type="InterPro" id="IPR013221">
    <property type="entry name" value="Mur_ligase_cen"/>
</dbReference>
<dbReference type="OrthoDB" id="9809356at2"/>
<evidence type="ECO:0000256" key="6">
    <source>
        <dbReference type="ARBA" id="ARBA00013025"/>
    </source>
</evidence>
<sequence>MHRSTDLNEWLRYIEAIHPTEIELGLERLKRVATELLQKTPPTVMTVAGTNGKGTTSAAIAALCQSAGAKVGLYTSPHLFRFNERIRINNEPVADQLLVEAFQAVEQARGDVSLSYFEYTTLAAFWVFEHEQLDAWVLEIGLGGRLDAVNLIDPDIAVVTNVGLDHQGFLGDTLEEIGREKAGICRTGRPLVLGSEVPESVLNTAQSVGAELYPFGQEHGLNNDRLYWKTGETRQSALGLPRANAAAALQAFALSPWSLPVEECASVLQALSVPGRLQSFQHQGRRVIVDVGHNPHAAAYIASQLLPERFHVALGMLADKDSDGFIRALQPAMLSLSTVSLNVPRGLTAQALGDRTTQPVLCQADTIEELMAVLDREHPGEPLFIGGSFYTVCAAMDFLEK</sequence>
<keyword evidence="13" id="KW-0289">Folate biosynthesis</keyword>
<comment type="function">
    <text evidence="1">Functions in two distinct reactions of the de novo folate biosynthetic pathway. Catalyzes the addition of a glutamate residue to dihydropteroate (7,8-dihydropteroate or H2Pte) to form dihydrofolate (7,8-dihydrofolate monoglutamate or H2Pte-Glu). Also catalyzes successive additions of L-glutamate to tetrahydrofolate or 10-formyltetrahydrofolate or 5,10-methylenetetrahydrofolate, leading to folylpolyglutamate derivatives.</text>
</comment>
<keyword evidence="11" id="KW-0067">ATP-binding</keyword>
<evidence type="ECO:0000256" key="11">
    <source>
        <dbReference type="ARBA" id="ARBA00022840"/>
    </source>
</evidence>
<evidence type="ECO:0000256" key="15">
    <source>
        <dbReference type="ARBA" id="ARBA00030592"/>
    </source>
</evidence>
<evidence type="ECO:0000256" key="5">
    <source>
        <dbReference type="ARBA" id="ARBA00013023"/>
    </source>
</evidence>
<evidence type="ECO:0000256" key="12">
    <source>
        <dbReference type="ARBA" id="ARBA00022842"/>
    </source>
</evidence>
<comment type="caution">
    <text evidence="23">The sequence shown here is derived from an EMBL/GenBank/DDBJ whole genome shotgun (WGS) entry which is preliminary data.</text>
</comment>
<dbReference type="EC" id="6.3.2.17" evidence="6"/>
<dbReference type="GO" id="GO:0008841">
    <property type="term" value="F:dihydrofolate synthase activity"/>
    <property type="evidence" value="ECO:0007669"/>
    <property type="project" value="UniProtKB-EC"/>
</dbReference>
<evidence type="ECO:0000256" key="19">
    <source>
        <dbReference type="ARBA" id="ARBA00049035"/>
    </source>
</evidence>
<feature type="domain" description="Mur ligase central" evidence="22">
    <location>
        <begin position="47"/>
        <end position="194"/>
    </location>
</feature>
<gene>
    <name evidence="23" type="ORF">MED297_17822</name>
</gene>
<dbReference type="GO" id="GO:0046872">
    <property type="term" value="F:metal ion binding"/>
    <property type="evidence" value="ECO:0007669"/>
    <property type="project" value="UniProtKB-KW"/>
</dbReference>
<accession>A4BHC7</accession>
<dbReference type="Gene3D" id="3.90.190.20">
    <property type="entry name" value="Mur ligase, C-terminal domain"/>
    <property type="match status" value="1"/>
</dbReference>
<evidence type="ECO:0000259" key="22">
    <source>
        <dbReference type="Pfam" id="PF08245"/>
    </source>
</evidence>
<dbReference type="PANTHER" id="PTHR11136">
    <property type="entry name" value="FOLYLPOLYGLUTAMATE SYNTHASE-RELATED"/>
    <property type="match status" value="1"/>
</dbReference>
<dbReference type="Gene3D" id="3.40.1190.10">
    <property type="entry name" value="Mur-like, catalytic domain"/>
    <property type="match status" value="1"/>
</dbReference>
<evidence type="ECO:0000256" key="7">
    <source>
        <dbReference type="ARBA" id="ARBA00019357"/>
    </source>
</evidence>
<comment type="pathway">
    <text evidence="2">Cofactor biosynthesis; tetrahydrofolate biosynthesis; 7,8-dihydrofolate from 2-amino-4-hydroxy-6-hydroxymethyl-7,8-dihydropteridine diphosphate and 4-aminobenzoate: step 2/2.</text>
</comment>
<evidence type="ECO:0000256" key="1">
    <source>
        <dbReference type="ARBA" id="ARBA00002714"/>
    </source>
</evidence>
<evidence type="ECO:0000256" key="9">
    <source>
        <dbReference type="ARBA" id="ARBA00022723"/>
    </source>
</evidence>
<organism evidence="23 24">
    <name type="scientific">Reinekea blandensis MED297</name>
    <dbReference type="NCBI Taxonomy" id="314283"/>
    <lineage>
        <taxon>Bacteria</taxon>
        <taxon>Pseudomonadati</taxon>
        <taxon>Pseudomonadota</taxon>
        <taxon>Gammaproteobacteria</taxon>
        <taxon>Oceanospirillales</taxon>
        <taxon>Saccharospirillaceae</taxon>
        <taxon>Reinekea</taxon>
    </lineage>
</organism>
<keyword evidence="12" id="KW-0460">Magnesium</keyword>
<evidence type="ECO:0000256" key="2">
    <source>
        <dbReference type="ARBA" id="ARBA00004799"/>
    </source>
</evidence>
<keyword evidence="9" id="KW-0479">Metal-binding</keyword>
<dbReference type="Pfam" id="PF02875">
    <property type="entry name" value="Mur_ligase_C"/>
    <property type="match status" value="1"/>
</dbReference>
<dbReference type="InterPro" id="IPR004101">
    <property type="entry name" value="Mur_ligase_C"/>
</dbReference>
<evidence type="ECO:0000256" key="18">
    <source>
        <dbReference type="ARBA" id="ARBA00047808"/>
    </source>
</evidence>
<dbReference type="UniPathway" id="UPA00077">
    <property type="reaction ID" value="UER00157"/>
</dbReference>
<comment type="catalytic activity">
    <reaction evidence="18">
        <text>10-formyltetrahydrofolyl-(gamma-L-Glu)(n) + L-glutamate + ATP = 10-formyltetrahydrofolyl-(gamma-L-Glu)(n+1) + ADP + phosphate + H(+)</text>
        <dbReference type="Rhea" id="RHEA:51904"/>
        <dbReference type="Rhea" id="RHEA-COMP:13088"/>
        <dbReference type="Rhea" id="RHEA-COMP:14300"/>
        <dbReference type="ChEBI" id="CHEBI:15378"/>
        <dbReference type="ChEBI" id="CHEBI:29985"/>
        <dbReference type="ChEBI" id="CHEBI:30616"/>
        <dbReference type="ChEBI" id="CHEBI:43474"/>
        <dbReference type="ChEBI" id="CHEBI:134413"/>
        <dbReference type="ChEBI" id="CHEBI:456216"/>
        <dbReference type="EC" id="6.3.2.17"/>
    </reaction>
</comment>
<dbReference type="GO" id="GO:0005524">
    <property type="term" value="F:ATP binding"/>
    <property type="evidence" value="ECO:0007669"/>
    <property type="project" value="UniProtKB-KW"/>
</dbReference>
<evidence type="ECO:0000313" key="23">
    <source>
        <dbReference type="EMBL" id="EAR08475.1"/>
    </source>
</evidence>
<reference evidence="23 24" key="1">
    <citation type="submission" date="2006-02" db="EMBL/GenBank/DDBJ databases">
        <authorList>
            <person name="Pinhassi J."/>
            <person name="Pedros-Alio C."/>
            <person name="Ferriera S."/>
            <person name="Johnson J."/>
            <person name="Kravitz S."/>
            <person name="Halpern A."/>
            <person name="Remington K."/>
            <person name="Beeson K."/>
            <person name="Tran B."/>
            <person name="Rogers Y.-H."/>
            <person name="Friedman R."/>
            <person name="Venter J.C."/>
        </authorList>
    </citation>
    <scope>NUCLEOTIDE SEQUENCE [LARGE SCALE GENOMIC DNA]</scope>
    <source>
        <strain evidence="23 24">MED297</strain>
    </source>
</reference>
<dbReference type="InterPro" id="IPR001645">
    <property type="entry name" value="Folylpolyglutamate_synth"/>
</dbReference>
<evidence type="ECO:0000256" key="20">
    <source>
        <dbReference type="ARBA" id="ARBA00049161"/>
    </source>
</evidence>
<dbReference type="InterPro" id="IPR036615">
    <property type="entry name" value="Mur_ligase_C_dom_sf"/>
</dbReference>
<dbReference type="PIRSF" id="PIRSF001563">
    <property type="entry name" value="Folylpolyglu_synth"/>
    <property type="match status" value="1"/>
</dbReference>
<feature type="domain" description="Mur ligase C-terminal" evidence="21">
    <location>
        <begin position="275"/>
        <end position="380"/>
    </location>
</feature>
<dbReference type="RefSeq" id="WP_008043995.1">
    <property type="nucleotide sequence ID" value="NZ_CH724150.1"/>
</dbReference>
<protein>
    <recommendedName>
        <fullName evidence="7">Dihydrofolate synthase/folylpolyglutamate synthase</fullName>
        <ecNumber evidence="5">6.3.2.12</ecNumber>
        <ecNumber evidence="6">6.3.2.17</ecNumber>
    </recommendedName>
    <alternativeName>
        <fullName evidence="16">Folylpoly-gamma-glutamate synthetase-dihydrofolate synthetase</fullName>
    </alternativeName>
    <alternativeName>
        <fullName evidence="14">Folylpolyglutamate synthetase</fullName>
    </alternativeName>
    <alternativeName>
        <fullName evidence="15">Tetrahydrofolylpolyglutamate synthase</fullName>
    </alternativeName>
</protein>
<dbReference type="Pfam" id="PF08245">
    <property type="entry name" value="Mur_ligase_M"/>
    <property type="match status" value="1"/>
</dbReference>
<evidence type="ECO:0000256" key="10">
    <source>
        <dbReference type="ARBA" id="ARBA00022741"/>
    </source>
</evidence>
<evidence type="ECO:0000256" key="17">
    <source>
        <dbReference type="ARBA" id="ARBA00047493"/>
    </source>
</evidence>
<dbReference type="NCBIfam" id="TIGR01499">
    <property type="entry name" value="folC"/>
    <property type="match status" value="1"/>
</dbReference>
<keyword evidence="10" id="KW-0547">Nucleotide-binding</keyword>
<evidence type="ECO:0000313" key="24">
    <source>
        <dbReference type="Proteomes" id="UP000005953"/>
    </source>
</evidence>
<dbReference type="GO" id="GO:0046654">
    <property type="term" value="P:tetrahydrofolate biosynthetic process"/>
    <property type="evidence" value="ECO:0007669"/>
    <property type="project" value="UniProtKB-UniPathway"/>
</dbReference>
<evidence type="ECO:0000259" key="21">
    <source>
        <dbReference type="Pfam" id="PF02875"/>
    </source>
</evidence>
<dbReference type="STRING" id="314283.MED297_17822"/>
<evidence type="ECO:0000256" key="3">
    <source>
        <dbReference type="ARBA" id="ARBA00005150"/>
    </source>
</evidence>
<evidence type="ECO:0000256" key="14">
    <source>
        <dbReference type="ARBA" id="ARBA00030048"/>
    </source>
</evidence>
<name>A4BHC7_9GAMM</name>
<evidence type="ECO:0000256" key="8">
    <source>
        <dbReference type="ARBA" id="ARBA00022598"/>
    </source>
</evidence>
<evidence type="ECO:0000256" key="16">
    <source>
        <dbReference type="ARBA" id="ARBA00032510"/>
    </source>
</evidence>
<keyword evidence="24" id="KW-1185">Reference proteome</keyword>
<dbReference type="AlphaFoldDB" id="A4BHC7"/>
<dbReference type="GO" id="GO:0005737">
    <property type="term" value="C:cytoplasm"/>
    <property type="evidence" value="ECO:0007669"/>
    <property type="project" value="TreeGrafter"/>
</dbReference>
<dbReference type="GO" id="GO:0004326">
    <property type="term" value="F:tetrahydrofolylpolyglutamate synthase activity"/>
    <property type="evidence" value="ECO:0007669"/>
    <property type="project" value="UniProtKB-EC"/>
</dbReference>
<dbReference type="GO" id="GO:0046656">
    <property type="term" value="P:folic acid biosynthetic process"/>
    <property type="evidence" value="ECO:0007669"/>
    <property type="project" value="UniProtKB-KW"/>
</dbReference>
<evidence type="ECO:0000256" key="4">
    <source>
        <dbReference type="ARBA" id="ARBA00008276"/>
    </source>
</evidence>
<comment type="pathway">
    <text evidence="3">Cofactor biosynthesis; tetrahydrofolylpolyglutamate biosynthesis.</text>
</comment>
<dbReference type="EMBL" id="AAOE01000020">
    <property type="protein sequence ID" value="EAR08475.1"/>
    <property type="molecule type" value="Genomic_DNA"/>
</dbReference>
<proteinExistence type="inferred from homology"/>
<dbReference type="SUPFAM" id="SSF53244">
    <property type="entry name" value="MurD-like peptide ligases, peptide-binding domain"/>
    <property type="match status" value="1"/>
</dbReference>
<comment type="catalytic activity">
    <reaction evidence="17">
        <text>(6S)-5,6,7,8-tetrahydrofolyl-(gamma-L-Glu)(n) + L-glutamate + ATP = (6S)-5,6,7,8-tetrahydrofolyl-(gamma-L-Glu)(n+1) + ADP + phosphate + H(+)</text>
        <dbReference type="Rhea" id="RHEA:10580"/>
        <dbReference type="Rhea" id="RHEA-COMP:14738"/>
        <dbReference type="Rhea" id="RHEA-COMP:14740"/>
        <dbReference type="ChEBI" id="CHEBI:15378"/>
        <dbReference type="ChEBI" id="CHEBI:29985"/>
        <dbReference type="ChEBI" id="CHEBI:30616"/>
        <dbReference type="ChEBI" id="CHEBI:43474"/>
        <dbReference type="ChEBI" id="CHEBI:141005"/>
        <dbReference type="ChEBI" id="CHEBI:456216"/>
        <dbReference type="EC" id="6.3.2.17"/>
    </reaction>
</comment>
<dbReference type="SUPFAM" id="SSF53623">
    <property type="entry name" value="MurD-like peptide ligases, catalytic domain"/>
    <property type="match status" value="1"/>
</dbReference>
<keyword evidence="8" id="KW-0436">Ligase</keyword>
<dbReference type="InterPro" id="IPR036565">
    <property type="entry name" value="Mur-like_cat_sf"/>
</dbReference>
<dbReference type="PANTHER" id="PTHR11136:SF0">
    <property type="entry name" value="DIHYDROFOLATE SYNTHETASE-RELATED"/>
    <property type="match status" value="1"/>
</dbReference>
<comment type="catalytic activity">
    <reaction evidence="19">
        <text>(6R)-5,10-methylenetetrahydrofolyl-(gamma-L-Glu)(n) + L-glutamate + ATP = (6R)-5,10-methylenetetrahydrofolyl-(gamma-L-Glu)(n+1) + ADP + phosphate + H(+)</text>
        <dbReference type="Rhea" id="RHEA:51912"/>
        <dbReference type="Rhea" id="RHEA-COMP:13257"/>
        <dbReference type="Rhea" id="RHEA-COMP:13258"/>
        <dbReference type="ChEBI" id="CHEBI:15378"/>
        <dbReference type="ChEBI" id="CHEBI:29985"/>
        <dbReference type="ChEBI" id="CHEBI:30616"/>
        <dbReference type="ChEBI" id="CHEBI:43474"/>
        <dbReference type="ChEBI" id="CHEBI:136572"/>
        <dbReference type="ChEBI" id="CHEBI:456216"/>
        <dbReference type="EC" id="6.3.2.17"/>
    </reaction>
</comment>
<dbReference type="EC" id="6.3.2.12" evidence="5"/>